<dbReference type="Pfam" id="PF00076">
    <property type="entry name" value="RRM_1"/>
    <property type="match status" value="1"/>
</dbReference>
<reference evidence="7" key="1">
    <citation type="submission" date="2021-01" db="UniProtKB">
        <authorList>
            <consortium name="EnsemblMetazoa"/>
        </authorList>
    </citation>
    <scope>IDENTIFICATION</scope>
</reference>
<dbReference type="SUPFAM" id="SSF57756">
    <property type="entry name" value="Retrovirus zinc finger-like domains"/>
    <property type="match status" value="1"/>
</dbReference>
<dbReference type="InterPro" id="IPR035979">
    <property type="entry name" value="RBD_domain_sf"/>
</dbReference>
<dbReference type="OrthoDB" id="267048at2759"/>
<evidence type="ECO:0000313" key="8">
    <source>
        <dbReference type="Proteomes" id="UP000002358"/>
    </source>
</evidence>
<dbReference type="Proteomes" id="UP000002358">
    <property type="component" value="Chromosome 1"/>
</dbReference>
<feature type="compositionally biased region" description="Basic and acidic residues" evidence="4">
    <location>
        <begin position="159"/>
        <end position="173"/>
    </location>
</feature>
<dbReference type="GO" id="GO:0008270">
    <property type="term" value="F:zinc ion binding"/>
    <property type="evidence" value="ECO:0007669"/>
    <property type="project" value="UniProtKB-KW"/>
</dbReference>
<dbReference type="InterPro" id="IPR012677">
    <property type="entry name" value="Nucleotide-bd_a/b_plait_sf"/>
</dbReference>
<evidence type="ECO:0000313" key="7">
    <source>
        <dbReference type="EnsemblMetazoa" id="XP_001607424"/>
    </source>
</evidence>
<keyword evidence="1 3" id="KW-0694">RNA-binding</keyword>
<dbReference type="PANTHER" id="PTHR46259">
    <property type="entry name" value="ZINC FINGER CCHC-TYPE AND RNA-BINDING MOTIF-CONTAINING PROTEIN 1"/>
    <property type="match status" value="1"/>
</dbReference>
<dbReference type="SUPFAM" id="SSF54928">
    <property type="entry name" value="RNA-binding domain, RBD"/>
    <property type="match status" value="1"/>
</dbReference>
<dbReference type="InterPro" id="IPR000504">
    <property type="entry name" value="RRM_dom"/>
</dbReference>
<keyword evidence="8" id="KW-1185">Reference proteome</keyword>
<keyword evidence="2" id="KW-0863">Zinc-finger</keyword>
<protein>
    <submittedName>
        <fullName evidence="7">Uncharacterized protein</fullName>
    </submittedName>
</protein>
<proteinExistence type="predicted"/>
<dbReference type="Gene3D" id="3.30.70.330">
    <property type="match status" value="1"/>
</dbReference>
<feature type="region of interest" description="Disordered" evidence="4">
    <location>
        <begin position="121"/>
        <end position="189"/>
    </location>
</feature>
<dbReference type="EnsemblMetazoa" id="XM_001607374">
    <property type="protein sequence ID" value="XP_001607424"/>
    <property type="gene ID" value="LOC100123727"/>
</dbReference>
<dbReference type="PANTHER" id="PTHR46259:SF1">
    <property type="entry name" value="ZINC FINGER CCHC-TYPE AND RNA-BINDING MOTIF-CONTAINING PROTEIN 1"/>
    <property type="match status" value="1"/>
</dbReference>
<dbReference type="InterPro" id="IPR001878">
    <property type="entry name" value="Znf_CCHC"/>
</dbReference>
<dbReference type="Pfam" id="PF00098">
    <property type="entry name" value="zf-CCHC"/>
    <property type="match status" value="1"/>
</dbReference>
<evidence type="ECO:0000256" key="1">
    <source>
        <dbReference type="ARBA" id="ARBA00022884"/>
    </source>
</evidence>
<feature type="domain" description="CCHC-type" evidence="6">
    <location>
        <begin position="107"/>
        <end position="122"/>
    </location>
</feature>
<name>A0A7M7LMR1_NASVI</name>
<dbReference type="KEGG" id="nvi:100123727"/>
<evidence type="ECO:0000256" key="2">
    <source>
        <dbReference type="PROSITE-ProRule" id="PRU00047"/>
    </source>
</evidence>
<dbReference type="GO" id="GO:0003723">
    <property type="term" value="F:RNA binding"/>
    <property type="evidence" value="ECO:0007669"/>
    <property type="project" value="UniProtKB-UniRule"/>
</dbReference>
<keyword evidence="2" id="KW-0862">Zinc</keyword>
<evidence type="ECO:0000256" key="4">
    <source>
        <dbReference type="SAM" id="MobiDB-lite"/>
    </source>
</evidence>
<evidence type="ECO:0000259" key="5">
    <source>
        <dbReference type="PROSITE" id="PS50102"/>
    </source>
</evidence>
<dbReference type="GO" id="GO:0000398">
    <property type="term" value="P:mRNA splicing, via spliceosome"/>
    <property type="evidence" value="ECO:0007669"/>
    <property type="project" value="InterPro"/>
</dbReference>
<dbReference type="SMR" id="A0A7M7LMR1"/>
<evidence type="ECO:0000256" key="3">
    <source>
        <dbReference type="PROSITE-ProRule" id="PRU00176"/>
    </source>
</evidence>
<dbReference type="AlphaFoldDB" id="A0A7M7LMR1"/>
<evidence type="ECO:0000259" key="6">
    <source>
        <dbReference type="PROSITE" id="PS50158"/>
    </source>
</evidence>
<dbReference type="InParanoid" id="A0A7M7LMR1"/>
<sequence>MSGTLAPSRSTVYISNLPFSLTNNDLFKLLEDHGKIVKVTVVKDKRTRRSKGVAFVLFLTPGDAQNCATALNNTEIGGRKVKSSIAVDNGRAPEFIRRKDYPDKTSCYECGEEGHLSYQCKKNTLGNRSPPPKKVRVRGKNKRKAGEMDTSYFDSDSDDGCRQPRGDPRRDSESDMWDADDNLSSAIRDEQERMELEIYRYKVATGQYDSEEQQQSSKMKRKRFKKSAMFDCDEDEISD</sequence>
<dbReference type="SMART" id="SM00343">
    <property type="entry name" value="ZnF_C2HC"/>
    <property type="match status" value="1"/>
</dbReference>
<organism evidence="7 8">
    <name type="scientific">Nasonia vitripennis</name>
    <name type="common">Parasitic wasp</name>
    <dbReference type="NCBI Taxonomy" id="7425"/>
    <lineage>
        <taxon>Eukaryota</taxon>
        <taxon>Metazoa</taxon>
        <taxon>Ecdysozoa</taxon>
        <taxon>Arthropoda</taxon>
        <taxon>Hexapoda</taxon>
        <taxon>Insecta</taxon>
        <taxon>Pterygota</taxon>
        <taxon>Neoptera</taxon>
        <taxon>Endopterygota</taxon>
        <taxon>Hymenoptera</taxon>
        <taxon>Apocrita</taxon>
        <taxon>Proctotrupomorpha</taxon>
        <taxon>Chalcidoidea</taxon>
        <taxon>Pteromalidae</taxon>
        <taxon>Pteromalinae</taxon>
        <taxon>Nasonia</taxon>
    </lineage>
</organism>
<feature type="compositionally biased region" description="Basic residues" evidence="4">
    <location>
        <begin position="131"/>
        <end position="143"/>
    </location>
</feature>
<gene>
    <name evidence="7" type="primary">100123727</name>
</gene>
<dbReference type="GO" id="GO:0005689">
    <property type="term" value="C:U12-type spliceosomal complex"/>
    <property type="evidence" value="ECO:0007669"/>
    <property type="project" value="InterPro"/>
</dbReference>
<dbReference type="InterPro" id="IPR044598">
    <property type="entry name" value="ZCRB1"/>
</dbReference>
<dbReference type="InterPro" id="IPR036875">
    <property type="entry name" value="Znf_CCHC_sf"/>
</dbReference>
<feature type="region of interest" description="Disordered" evidence="4">
    <location>
        <begin position="204"/>
        <end position="239"/>
    </location>
</feature>
<dbReference type="SMART" id="SM00360">
    <property type="entry name" value="RRM"/>
    <property type="match status" value="1"/>
</dbReference>
<dbReference type="PROSITE" id="PS50102">
    <property type="entry name" value="RRM"/>
    <property type="match status" value="1"/>
</dbReference>
<feature type="domain" description="RRM" evidence="5">
    <location>
        <begin position="10"/>
        <end position="88"/>
    </location>
</feature>
<accession>A0A7M7LMR1</accession>
<dbReference type="PROSITE" id="PS50158">
    <property type="entry name" value="ZF_CCHC"/>
    <property type="match status" value="1"/>
</dbReference>
<dbReference type="Gene3D" id="4.10.60.10">
    <property type="entry name" value="Zinc finger, CCHC-type"/>
    <property type="match status" value="1"/>
</dbReference>
<keyword evidence="2" id="KW-0479">Metal-binding</keyword>